<keyword evidence="3" id="KW-0812">Transmembrane</keyword>
<dbReference type="PANTHER" id="PTHR44888">
    <property type="entry name" value="HEPACAM FAMILY MEMBER 2-RELATED"/>
    <property type="match status" value="1"/>
</dbReference>
<dbReference type="GO" id="GO:0012505">
    <property type="term" value="C:endomembrane system"/>
    <property type="evidence" value="ECO:0007669"/>
    <property type="project" value="UniProtKB-SubCell"/>
</dbReference>
<evidence type="ECO:0000256" key="8">
    <source>
        <dbReference type="ARBA" id="ARBA00023180"/>
    </source>
</evidence>
<dbReference type="Pfam" id="PF23610">
    <property type="entry name" value="VWA7_4"/>
    <property type="match status" value="1"/>
</dbReference>
<dbReference type="GO" id="GO:0005737">
    <property type="term" value="C:cytoplasm"/>
    <property type="evidence" value="ECO:0007669"/>
    <property type="project" value="UniProtKB-SubCell"/>
</dbReference>
<evidence type="ECO:0000256" key="3">
    <source>
        <dbReference type="ARBA" id="ARBA00022692"/>
    </source>
</evidence>
<sequence length="195" mass="21247">MVVAVEPYEPGTWLVTTRSSGRHSLRITGISNVNFQASFSTQPEFDTSQPGERPVQGLPISVLVNCTGLRPPGRLQEIQLFNTSGHVLVSLPAQPLLNSSSGSTTQLWVGSPLWVPPGDFLLKVKGEDGQGHPLHRLSGVTYTSVVPGLPKVNISSNIQAYNHEPQLISCSAWSEIPFHLQLSRGRMKLGEEQLF</sequence>
<keyword evidence="5" id="KW-1133">Transmembrane helix</keyword>
<comment type="subcellular location">
    <subcellularLocation>
        <location evidence="1">Cytoplasm</location>
    </subcellularLocation>
    <subcellularLocation>
        <location evidence="10">Endomembrane system</location>
        <topology evidence="10">Single-pass type I membrane protein</topology>
    </subcellularLocation>
</comment>
<keyword evidence="2" id="KW-0963">Cytoplasm</keyword>
<comment type="caution">
    <text evidence="12">The sequence shown here is derived from an EMBL/GenBank/DDBJ whole genome shotgun (WGS) entry which is preliminary data.</text>
</comment>
<evidence type="ECO:0000259" key="11">
    <source>
        <dbReference type="Pfam" id="PF23610"/>
    </source>
</evidence>
<feature type="domain" description="VWA7 beta-sandwich" evidence="11">
    <location>
        <begin position="52"/>
        <end position="138"/>
    </location>
</feature>
<dbReference type="InterPro" id="IPR052280">
    <property type="entry name" value="HEPACAM_domain"/>
</dbReference>
<accession>A0A3L8SD80</accession>
<dbReference type="AlphaFoldDB" id="A0A3L8SD80"/>
<organism evidence="12 13">
    <name type="scientific">Chloebia gouldiae</name>
    <name type="common">Gouldian finch</name>
    <name type="synonym">Erythrura gouldiae</name>
    <dbReference type="NCBI Taxonomy" id="44316"/>
    <lineage>
        <taxon>Eukaryota</taxon>
        <taxon>Metazoa</taxon>
        <taxon>Chordata</taxon>
        <taxon>Craniata</taxon>
        <taxon>Vertebrata</taxon>
        <taxon>Euteleostomi</taxon>
        <taxon>Archelosauria</taxon>
        <taxon>Archosauria</taxon>
        <taxon>Dinosauria</taxon>
        <taxon>Saurischia</taxon>
        <taxon>Theropoda</taxon>
        <taxon>Coelurosauria</taxon>
        <taxon>Aves</taxon>
        <taxon>Neognathae</taxon>
        <taxon>Neoaves</taxon>
        <taxon>Telluraves</taxon>
        <taxon>Australaves</taxon>
        <taxon>Passeriformes</taxon>
        <taxon>Passeroidea</taxon>
        <taxon>Passeridae</taxon>
        <taxon>Chloebia</taxon>
    </lineage>
</organism>
<keyword evidence="7" id="KW-1015">Disulfide bond</keyword>
<evidence type="ECO:0000256" key="5">
    <source>
        <dbReference type="ARBA" id="ARBA00022989"/>
    </source>
</evidence>
<keyword evidence="8" id="KW-0325">Glycoprotein</keyword>
<keyword evidence="4" id="KW-0732">Signal</keyword>
<name>A0A3L8SD80_CHLGU</name>
<dbReference type="PANTHER" id="PTHR44888:SF3">
    <property type="entry name" value="HEMICENTIN 2"/>
    <property type="match status" value="1"/>
</dbReference>
<dbReference type="EMBL" id="QUSF01000027">
    <property type="protein sequence ID" value="RLW00343.1"/>
    <property type="molecule type" value="Genomic_DNA"/>
</dbReference>
<evidence type="ECO:0000256" key="1">
    <source>
        <dbReference type="ARBA" id="ARBA00004496"/>
    </source>
</evidence>
<evidence type="ECO:0000256" key="6">
    <source>
        <dbReference type="ARBA" id="ARBA00023136"/>
    </source>
</evidence>
<dbReference type="Proteomes" id="UP000276834">
    <property type="component" value="Unassembled WGS sequence"/>
</dbReference>
<evidence type="ECO:0000256" key="7">
    <source>
        <dbReference type="ARBA" id="ARBA00023157"/>
    </source>
</evidence>
<dbReference type="InterPro" id="IPR057613">
    <property type="entry name" value="VWA7_4"/>
</dbReference>
<evidence type="ECO:0000256" key="4">
    <source>
        <dbReference type="ARBA" id="ARBA00022729"/>
    </source>
</evidence>
<dbReference type="OrthoDB" id="5985519at2759"/>
<keyword evidence="6" id="KW-0472">Membrane</keyword>
<protein>
    <recommendedName>
        <fullName evidence="11">VWA7 beta-sandwich domain-containing protein</fullName>
    </recommendedName>
</protein>
<proteinExistence type="predicted"/>
<feature type="non-terminal residue" evidence="12">
    <location>
        <position position="195"/>
    </location>
</feature>
<keyword evidence="9" id="KW-0393">Immunoglobulin domain</keyword>
<reference evidence="12 13" key="1">
    <citation type="journal article" date="2018" name="Proc. R. Soc. B">
        <title>A non-coding region near Follistatin controls head colour polymorphism in the Gouldian finch.</title>
        <authorList>
            <person name="Toomey M.B."/>
            <person name="Marques C.I."/>
            <person name="Andrade P."/>
            <person name="Araujo P.M."/>
            <person name="Sabatino S."/>
            <person name="Gazda M.A."/>
            <person name="Afonso S."/>
            <person name="Lopes R.J."/>
            <person name="Corbo J.C."/>
            <person name="Carneiro M."/>
        </authorList>
    </citation>
    <scope>NUCLEOTIDE SEQUENCE [LARGE SCALE GENOMIC DNA]</scope>
    <source>
        <strain evidence="12">Red01</strain>
        <tissue evidence="12">Muscle</tissue>
    </source>
</reference>
<evidence type="ECO:0000256" key="10">
    <source>
        <dbReference type="ARBA" id="ARBA00046288"/>
    </source>
</evidence>
<gene>
    <name evidence="12" type="ORF">DV515_00008816</name>
</gene>
<evidence type="ECO:0000256" key="2">
    <source>
        <dbReference type="ARBA" id="ARBA00022490"/>
    </source>
</evidence>
<evidence type="ECO:0000313" key="12">
    <source>
        <dbReference type="EMBL" id="RLW00343.1"/>
    </source>
</evidence>
<evidence type="ECO:0000313" key="13">
    <source>
        <dbReference type="Proteomes" id="UP000276834"/>
    </source>
</evidence>
<evidence type="ECO:0000256" key="9">
    <source>
        <dbReference type="ARBA" id="ARBA00023319"/>
    </source>
</evidence>
<keyword evidence="13" id="KW-1185">Reference proteome</keyword>